<name>D3PF70_DEFDS</name>
<organism evidence="1 2">
    <name type="scientific">Deferribacter desulfuricans (strain DSM 14783 / JCM 11476 / NBRC 101012 / SSM1)</name>
    <dbReference type="NCBI Taxonomy" id="639282"/>
    <lineage>
        <taxon>Bacteria</taxon>
        <taxon>Pseudomonadati</taxon>
        <taxon>Deferribacterota</taxon>
        <taxon>Deferribacteres</taxon>
        <taxon>Deferribacterales</taxon>
        <taxon>Deferribacteraceae</taxon>
        <taxon>Deferribacter</taxon>
    </lineage>
</organism>
<dbReference type="AlphaFoldDB" id="D3PF70"/>
<dbReference type="RefSeq" id="WP_013009074.1">
    <property type="nucleotide sequence ID" value="NC_013940.1"/>
</dbReference>
<evidence type="ECO:0008006" key="3">
    <source>
        <dbReference type="Google" id="ProtNLM"/>
    </source>
</evidence>
<dbReference type="HOGENOM" id="CLU_1101473_0_0_0"/>
<gene>
    <name evidence="1" type="ordered locus">DEFDS_P242</name>
</gene>
<reference evidence="1 2" key="1">
    <citation type="journal article" date="2010" name="DNA Res.">
        <title>Bacterial lifestyle in a deep-sea hydrothermal vent chimney revealed by the genome sequence of the thermophilic bacterium Deferribacter desulfuricans SSM1.</title>
        <authorList>
            <person name="Takaki Y."/>
            <person name="Shimamura S."/>
            <person name="Nakagawa S."/>
            <person name="Fukuhara Y."/>
            <person name="Horikawa H."/>
            <person name="Ankai A."/>
            <person name="Harada T."/>
            <person name="Hosoyama A."/>
            <person name="Oguchi A."/>
            <person name="Fukui S."/>
            <person name="Fujita N."/>
            <person name="Takami H."/>
            <person name="Takai K."/>
        </authorList>
    </citation>
    <scope>NUCLEOTIDE SEQUENCE [LARGE SCALE GENOMIC DNA]</scope>
    <source>
        <strain evidence="2">DSM 14783 / JCM 11476 / NBRC 101012 / SSM1</strain>
        <plasmid evidence="2">Plasmid megaplasmid pDF308</plasmid>
    </source>
</reference>
<dbReference type="KEGG" id="ddf:DEFDS_P242"/>
<sequence>MQKHKFLKMSSFFIVLMIGLVVVGCGSKKPTIKDVTINELHTKLCDNYWLGKYEKSGFVVIRPYNFALPMTLKVAYKTPGNELIDISTFRVLKNDGTLLKLDENKIYTLSDGTKFAYKIEKQKGKDIYWYEIKPNVSRCQTFKSYYTIKRRTAKDVVLGMAALAGGVVAPTLITASAPVVVGPTEVVAKKVAPYSAASVASTQTTAAAISMSDKNQKKSTEPKLKTTQLKWEIVNKNITDPDLIDRLKLLGF</sequence>
<evidence type="ECO:0000313" key="1">
    <source>
        <dbReference type="EMBL" id="BAI81862.1"/>
    </source>
</evidence>
<keyword evidence="2" id="KW-1185">Reference proteome</keyword>
<evidence type="ECO:0000313" key="2">
    <source>
        <dbReference type="Proteomes" id="UP000001520"/>
    </source>
</evidence>
<protein>
    <recommendedName>
        <fullName evidence="3">Lipoprotein</fullName>
    </recommendedName>
</protein>
<geneLocation type="plasmid" evidence="1 2">
    <name>megaplasmid pDF308</name>
</geneLocation>
<dbReference type="Proteomes" id="UP000001520">
    <property type="component" value="Plasmid megaplasmid pDF308"/>
</dbReference>
<accession>D3PF70</accession>
<dbReference type="OrthoDB" id="9778516at2"/>
<keyword evidence="1" id="KW-0614">Plasmid</keyword>
<dbReference type="EMBL" id="AP011530">
    <property type="protein sequence ID" value="BAI81862.1"/>
    <property type="molecule type" value="Genomic_DNA"/>
</dbReference>
<proteinExistence type="predicted"/>
<dbReference type="PROSITE" id="PS51257">
    <property type="entry name" value="PROKAR_LIPOPROTEIN"/>
    <property type="match status" value="1"/>
</dbReference>